<name>D7EIR2_TRICA</name>
<feature type="region of interest" description="Disordered" evidence="1">
    <location>
        <begin position="1"/>
        <end position="44"/>
    </location>
</feature>
<evidence type="ECO:0000313" key="3">
    <source>
        <dbReference type="Proteomes" id="UP000007266"/>
    </source>
</evidence>
<reference evidence="2 3" key="1">
    <citation type="journal article" date="2008" name="Nature">
        <title>The genome of the model beetle and pest Tribolium castaneum.</title>
        <authorList>
            <consortium name="Tribolium Genome Sequencing Consortium"/>
            <person name="Richards S."/>
            <person name="Gibbs R.A."/>
            <person name="Weinstock G.M."/>
            <person name="Brown S.J."/>
            <person name="Denell R."/>
            <person name="Beeman R.W."/>
            <person name="Gibbs R."/>
            <person name="Beeman R.W."/>
            <person name="Brown S.J."/>
            <person name="Bucher G."/>
            <person name="Friedrich M."/>
            <person name="Grimmelikhuijzen C.J."/>
            <person name="Klingler M."/>
            <person name="Lorenzen M."/>
            <person name="Richards S."/>
            <person name="Roth S."/>
            <person name="Schroder R."/>
            <person name="Tautz D."/>
            <person name="Zdobnov E.M."/>
            <person name="Muzny D."/>
            <person name="Gibbs R.A."/>
            <person name="Weinstock G.M."/>
            <person name="Attaway T."/>
            <person name="Bell S."/>
            <person name="Buhay C.J."/>
            <person name="Chandrabose M.N."/>
            <person name="Chavez D."/>
            <person name="Clerk-Blankenburg K.P."/>
            <person name="Cree A."/>
            <person name="Dao M."/>
            <person name="Davis C."/>
            <person name="Chacko J."/>
            <person name="Dinh H."/>
            <person name="Dugan-Rocha S."/>
            <person name="Fowler G."/>
            <person name="Garner T.T."/>
            <person name="Garnes J."/>
            <person name="Gnirke A."/>
            <person name="Hawes A."/>
            <person name="Hernandez J."/>
            <person name="Hines S."/>
            <person name="Holder M."/>
            <person name="Hume J."/>
            <person name="Jhangiani S.N."/>
            <person name="Joshi V."/>
            <person name="Khan Z.M."/>
            <person name="Jackson L."/>
            <person name="Kovar C."/>
            <person name="Kowis A."/>
            <person name="Lee S."/>
            <person name="Lewis L.R."/>
            <person name="Margolis J."/>
            <person name="Morgan M."/>
            <person name="Nazareth L.V."/>
            <person name="Nguyen N."/>
            <person name="Okwuonu G."/>
            <person name="Parker D."/>
            <person name="Richards S."/>
            <person name="Ruiz S.J."/>
            <person name="Santibanez J."/>
            <person name="Savard J."/>
            <person name="Scherer S.E."/>
            <person name="Schneider B."/>
            <person name="Sodergren E."/>
            <person name="Tautz D."/>
            <person name="Vattahil S."/>
            <person name="Villasana D."/>
            <person name="White C.S."/>
            <person name="Wright R."/>
            <person name="Park Y."/>
            <person name="Beeman R.W."/>
            <person name="Lord J."/>
            <person name="Oppert B."/>
            <person name="Lorenzen M."/>
            <person name="Brown S."/>
            <person name="Wang L."/>
            <person name="Savard J."/>
            <person name="Tautz D."/>
            <person name="Richards S."/>
            <person name="Weinstock G."/>
            <person name="Gibbs R.A."/>
            <person name="Liu Y."/>
            <person name="Worley K."/>
            <person name="Weinstock G."/>
            <person name="Elsik C.G."/>
            <person name="Reese J.T."/>
            <person name="Elhaik E."/>
            <person name="Landan G."/>
            <person name="Graur D."/>
            <person name="Arensburger P."/>
            <person name="Atkinson P."/>
            <person name="Beeman R.W."/>
            <person name="Beidler J."/>
            <person name="Brown S.J."/>
            <person name="Demuth J.P."/>
            <person name="Drury D.W."/>
            <person name="Du Y.Z."/>
            <person name="Fujiwara H."/>
            <person name="Lorenzen M."/>
            <person name="Maselli V."/>
            <person name="Osanai M."/>
            <person name="Park Y."/>
            <person name="Robertson H.M."/>
            <person name="Tu Z."/>
            <person name="Wang J.J."/>
            <person name="Wang S."/>
            <person name="Richards S."/>
            <person name="Song H."/>
            <person name="Zhang L."/>
            <person name="Sodergren E."/>
            <person name="Werner D."/>
            <person name="Stanke M."/>
            <person name="Morgenstern B."/>
            <person name="Solovyev V."/>
            <person name="Kosarev P."/>
            <person name="Brown G."/>
            <person name="Chen H.C."/>
            <person name="Ermolaeva O."/>
            <person name="Hlavina W."/>
            <person name="Kapustin Y."/>
            <person name="Kiryutin B."/>
            <person name="Kitts P."/>
            <person name="Maglott D."/>
            <person name="Pruitt K."/>
            <person name="Sapojnikov V."/>
            <person name="Souvorov A."/>
            <person name="Mackey A.J."/>
            <person name="Waterhouse R.M."/>
            <person name="Wyder S."/>
            <person name="Zdobnov E.M."/>
            <person name="Zdobnov E.M."/>
            <person name="Wyder S."/>
            <person name="Kriventseva E.V."/>
            <person name="Kadowaki T."/>
            <person name="Bork P."/>
            <person name="Aranda M."/>
            <person name="Bao R."/>
            <person name="Beermann A."/>
            <person name="Berns N."/>
            <person name="Bolognesi R."/>
            <person name="Bonneton F."/>
            <person name="Bopp D."/>
            <person name="Brown S.J."/>
            <person name="Bucher G."/>
            <person name="Butts T."/>
            <person name="Chaumot A."/>
            <person name="Denell R.E."/>
            <person name="Ferrier D.E."/>
            <person name="Friedrich M."/>
            <person name="Gordon C.M."/>
            <person name="Jindra M."/>
            <person name="Klingler M."/>
            <person name="Lan Q."/>
            <person name="Lattorff H.M."/>
            <person name="Laudet V."/>
            <person name="von Levetsow C."/>
            <person name="Liu Z."/>
            <person name="Lutz R."/>
            <person name="Lynch J.A."/>
            <person name="da Fonseca R.N."/>
            <person name="Posnien N."/>
            <person name="Reuter R."/>
            <person name="Roth S."/>
            <person name="Savard J."/>
            <person name="Schinko J.B."/>
            <person name="Schmitt C."/>
            <person name="Schoppmeier M."/>
            <person name="Schroder R."/>
            <person name="Shippy T.D."/>
            <person name="Simonnet F."/>
            <person name="Marques-Souza H."/>
            <person name="Tautz D."/>
            <person name="Tomoyasu Y."/>
            <person name="Trauner J."/>
            <person name="Van der Zee M."/>
            <person name="Vervoort M."/>
            <person name="Wittkopp N."/>
            <person name="Wimmer E.A."/>
            <person name="Yang X."/>
            <person name="Jones A.K."/>
            <person name="Sattelle D.B."/>
            <person name="Ebert P.R."/>
            <person name="Nelson D."/>
            <person name="Scott J.G."/>
            <person name="Beeman R.W."/>
            <person name="Muthukrishnan S."/>
            <person name="Kramer K.J."/>
            <person name="Arakane Y."/>
            <person name="Beeman R.W."/>
            <person name="Zhu Q."/>
            <person name="Hogenkamp D."/>
            <person name="Dixit R."/>
            <person name="Oppert B."/>
            <person name="Jiang H."/>
            <person name="Zou Z."/>
            <person name="Marshall J."/>
            <person name="Elpidina E."/>
            <person name="Vinokurov K."/>
            <person name="Oppert C."/>
            <person name="Zou Z."/>
            <person name="Evans J."/>
            <person name="Lu Z."/>
            <person name="Zhao P."/>
            <person name="Sumathipala N."/>
            <person name="Altincicek B."/>
            <person name="Vilcinskas A."/>
            <person name="Williams M."/>
            <person name="Hultmark D."/>
            <person name="Hetru C."/>
            <person name="Jiang H."/>
            <person name="Grimmelikhuijzen C.J."/>
            <person name="Hauser F."/>
            <person name="Cazzamali G."/>
            <person name="Williamson M."/>
            <person name="Park Y."/>
            <person name="Li B."/>
            <person name="Tanaka Y."/>
            <person name="Predel R."/>
            <person name="Neupert S."/>
            <person name="Schachtner J."/>
            <person name="Verleyen P."/>
            <person name="Raible F."/>
            <person name="Bork P."/>
            <person name="Friedrich M."/>
            <person name="Walden K.K."/>
            <person name="Robertson H.M."/>
            <person name="Angeli S."/>
            <person name="Foret S."/>
            <person name="Bucher G."/>
            <person name="Schuetz S."/>
            <person name="Maleszka R."/>
            <person name="Wimmer E.A."/>
            <person name="Beeman R.W."/>
            <person name="Lorenzen M."/>
            <person name="Tomoyasu Y."/>
            <person name="Miller S.C."/>
            <person name="Grossmann D."/>
            <person name="Bucher G."/>
        </authorList>
    </citation>
    <scope>NUCLEOTIDE SEQUENCE [LARGE SCALE GENOMIC DNA]</scope>
    <source>
        <strain evidence="2 3">Georgia GA2</strain>
    </source>
</reference>
<reference evidence="2 3" key="2">
    <citation type="journal article" date="2010" name="Nucleic Acids Res.">
        <title>BeetleBase in 2010: revisions to provide comprehensive genomic information for Tribolium castaneum.</title>
        <authorList>
            <person name="Kim H.S."/>
            <person name="Murphy T."/>
            <person name="Xia J."/>
            <person name="Caragea D."/>
            <person name="Park Y."/>
            <person name="Beeman R.W."/>
            <person name="Lorenzen M.D."/>
            <person name="Butcher S."/>
            <person name="Manak J.R."/>
            <person name="Brown S.J."/>
        </authorList>
    </citation>
    <scope>NUCLEOTIDE SEQUENCE [LARGE SCALE GENOMIC DNA]</scope>
    <source>
        <strain evidence="2 3">Georgia GA2</strain>
    </source>
</reference>
<protein>
    <submittedName>
        <fullName evidence="2">Uncharacterized protein</fullName>
    </submittedName>
</protein>
<dbReference type="AlphaFoldDB" id="D7EIR2"/>
<sequence length="121" mass="13949">MNRSVDDNNDDGDDDDSDNDDDNYDNVDINNDDDNDDDNDNDDNNYLLFTQLSSLINKRFFIMEHNLKIAHVNTRSLLTGFDAFTDNVLENNFDIMGVSETWLMNQLPSRVVDVLRHDLNG</sequence>
<dbReference type="HOGENOM" id="CLU_2041071_0_0_1"/>
<proteinExistence type="predicted"/>
<accession>D7EIR2</accession>
<dbReference type="Proteomes" id="UP000007266">
    <property type="component" value="Unassembled WGS sequence"/>
</dbReference>
<dbReference type="EMBL" id="KQ972823">
    <property type="protein sequence ID" value="EFA12257.1"/>
    <property type="molecule type" value="Genomic_DNA"/>
</dbReference>
<dbReference type="PhylomeDB" id="D7EIR2"/>
<keyword evidence="3" id="KW-1185">Reference proteome</keyword>
<evidence type="ECO:0000313" key="2">
    <source>
        <dbReference type="EMBL" id="EFA12257.1"/>
    </source>
</evidence>
<gene>
    <name evidence="2" type="primary">GLEAN_16119</name>
    <name evidence="2" type="ORF">TcasGA2_TC016119</name>
</gene>
<dbReference type="InParanoid" id="D7EIR2"/>
<feature type="compositionally biased region" description="Acidic residues" evidence="1">
    <location>
        <begin position="7"/>
        <end position="43"/>
    </location>
</feature>
<evidence type="ECO:0000256" key="1">
    <source>
        <dbReference type="SAM" id="MobiDB-lite"/>
    </source>
</evidence>
<organism evidence="2 3">
    <name type="scientific">Tribolium castaneum</name>
    <name type="common">Red flour beetle</name>
    <dbReference type="NCBI Taxonomy" id="7070"/>
    <lineage>
        <taxon>Eukaryota</taxon>
        <taxon>Metazoa</taxon>
        <taxon>Ecdysozoa</taxon>
        <taxon>Arthropoda</taxon>
        <taxon>Hexapoda</taxon>
        <taxon>Insecta</taxon>
        <taxon>Pterygota</taxon>
        <taxon>Neoptera</taxon>
        <taxon>Endopterygota</taxon>
        <taxon>Coleoptera</taxon>
        <taxon>Polyphaga</taxon>
        <taxon>Cucujiformia</taxon>
        <taxon>Tenebrionidae</taxon>
        <taxon>Tenebrionidae incertae sedis</taxon>
        <taxon>Tribolium</taxon>
    </lineage>
</organism>